<dbReference type="AlphaFoldDB" id="A0A5P0ZSP7"/>
<comment type="caution">
    <text evidence="1">The sequence shown here is derived from an EMBL/GenBank/DDBJ whole genome shotgun (WGS) entry which is preliminary data.</text>
</comment>
<organism evidence="1 2">
    <name type="scientific">Companilactobacillus halodurans</name>
    <dbReference type="NCBI Taxonomy" id="2584183"/>
    <lineage>
        <taxon>Bacteria</taxon>
        <taxon>Bacillati</taxon>
        <taxon>Bacillota</taxon>
        <taxon>Bacilli</taxon>
        <taxon>Lactobacillales</taxon>
        <taxon>Lactobacillaceae</taxon>
        <taxon>Companilactobacillus</taxon>
    </lineage>
</organism>
<evidence type="ECO:0000313" key="1">
    <source>
        <dbReference type="EMBL" id="MQS77258.1"/>
    </source>
</evidence>
<reference evidence="1 2" key="1">
    <citation type="journal article" date="2019" name="Syst. Appl. Microbiol.">
        <title>Polyphasic characterization of two novel Lactobacillus spp. isolated from blown salami packages: Description of Lactobacillus halodurans sp. nov. and Lactobacillus salsicarnum sp. nov.</title>
        <authorList>
            <person name="Schuster J.A."/>
            <person name="Klingl A."/>
            <person name="Vogel R.F."/>
            <person name="Ehrmann M.A."/>
        </authorList>
    </citation>
    <scope>NUCLEOTIDE SEQUENCE [LARGE SCALE GENOMIC DNA]</scope>
    <source>
        <strain evidence="1 2">TMW 1.2172</strain>
    </source>
</reference>
<dbReference type="Proteomes" id="UP000414364">
    <property type="component" value="Unassembled WGS sequence"/>
</dbReference>
<dbReference type="EMBL" id="VDFP01000149">
    <property type="protein sequence ID" value="MQS77258.1"/>
    <property type="molecule type" value="Genomic_DNA"/>
</dbReference>
<protein>
    <submittedName>
        <fullName evidence="1">DUF1694 domain-containing protein</fullName>
    </submittedName>
</protein>
<feature type="non-terminal residue" evidence="1">
    <location>
        <position position="1"/>
    </location>
</feature>
<sequence>ALTDNDMGLVIANEGKPIDKPVLI</sequence>
<gene>
    <name evidence="1" type="ORF">FHL06_13145</name>
</gene>
<proteinExistence type="predicted"/>
<accession>A0A5P0ZSP7</accession>
<evidence type="ECO:0000313" key="2">
    <source>
        <dbReference type="Proteomes" id="UP000414364"/>
    </source>
</evidence>
<name>A0A5P0ZSP7_9LACO</name>